<keyword evidence="2" id="KW-1133">Transmembrane helix</keyword>
<dbReference type="Proteomes" id="UP000663829">
    <property type="component" value="Unassembled WGS sequence"/>
</dbReference>
<dbReference type="Proteomes" id="UP000677228">
    <property type="component" value="Unassembled WGS sequence"/>
</dbReference>
<evidence type="ECO:0000256" key="1">
    <source>
        <dbReference type="SAM" id="MobiDB-lite"/>
    </source>
</evidence>
<dbReference type="EMBL" id="CAJOBA010048579">
    <property type="protein sequence ID" value="CAF4214049.1"/>
    <property type="molecule type" value="Genomic_DNA"/>
</dbReference>
<feature type="transmembrane region" description="Helical" evidence="2">
    <location>
        <begin position="96"/>
        <end position="120"/>
    </location>
</feature>
<feature type="region of interest" description="Disordered" evidence="1">
    <location>
        <begin position="168"/>
        <end position="192"/>
    </location>
</feature>
<sequence>MRSSSPAILEHTLFRQQPSYETNEQSTRRKTTFDYDNYVLSIDYDGQSATSSTSSITPSLKTDCRLSLTSTLPNQTTRNYFHSDTSSIKSERKKKIISRIVTIVTIFIFIVCITLVALTLRLAHKIDELVRLKHLMPKPVQQYRIDDFILLRTPITTTTTTKYSRRKKTISKRRSKGHNTITKTNPSFYPMR</sequence>
<gene>
    <name evidence="4" type="ORF">GPM918_LOCUS38234</name>
    <name evidence="3" type="ORF">OVA965_LOCUS33320</name>
    <name evidence="6" type="ORF">SRO942_LOCUS39047</name>
    <name evidence="5" type="ORF">TMI583_LOCUS34206</name>
</gene>
<evidence type="ECO:0000313" key="5">
    <source>
        <dbReference type="EMBL" id="CAF4214049.1"/>
    </source>
</evidence>
<feature type="compositionally biased region" description="Basic residues" evidence="1">
    <location>
        <begin position="168"/>
        <end position="177"/>
    </location>
</feature>
<organism evidence="4 7">
    <name type="scientific">Didymodactylos carnosus</name>
    <dbReference type="NCBI Taxonomy" id="1234261"/>
    <lineage>
        <taxon>Eukaryota</taxon>
        <taxon>Metazoa</taxon>
        <taxon>Spiralia</taxon>
        <taxon>Gnathifera</taxon>
        <taxon>Rotifera</taxon>
        <taxon>Eurotatoria</taxon>
        <taxon>Bdelloidea</taxon>
        <taxon>Philodinida</taxon>
        <taxon>Philodinidae</taxon>
        <taxon>Didymodactylos</taxon>
    </lineage>
</organism>
<dbReference type="Proteomes" id="UP000681722">
    <property type="component" value="Unassembled WGS sequence"/>
</dbReference>
<comment type="caution">
    <text evidence="4">The sequence shown here is derived from an EMBL/GenBank/DDBJ whole genome shotgun (WGS) entry which is preliminary data.</text>
</comment>
<evidence type="ECO:0000313" key="4">
    <source>
        <dbReference type="EMBL" id="CAF1534272.1"/>
    </source>
</evidence>
<dbReference type="EMBL" id="CAJNOQ010025133">
    <property type="protein sequence ID" value="CAF1534272.1"/>
    <property type="molecule type" value="Genomic_DNA"/>
</dbReference>
<evidence type="ECO:0000313" key="6">
    <source>
        <dbReference type="EMBL" id="CAF4393929.1"/>
    </source>
</evidence>
<keyword evidence="2" id="KW-0812">Transmembrane</keyword>
<evidence type="ECO:0000256" key="2">
    <source>
        <dbReference type="SAM" id="Phobius"/>
    </source>
</evidence>
<dbReference type="AlphaFoldDB" id="A0A815VD40"/>
<reference evidence="4" key="1">
    <citation type="submission" date="2021-02" db="EMBL/GenBank/DDBJ databases">
        <authorList>
            <person name="Nowell W R."/>
        </authorList>
    </citation>
    <scope>NUCLEOTIDE SEQUENCE</scope>
</reference>
<dbReference type="OrthoDB" id="10032975at2759"/>
<dbReference type="Proteomes" id="UP000682733">
    <property type="component" value="Unassembled WGS sequence"/>
</dbReference>
<protein>
    <submittedName>
        <fullName evidence="4">Uncharacterized protein</fullName>
    </submittedName>
</protein>
<accession>A0A815VD40</accession>
<dbReference type="EMBL" id="CAJOBC010090734">
    <property type="protein sequence ID" value="CAF4393929.1"/>
    <property type="molecule type" value="Genomic_DNA"/>
</dbReference>
<name>A0A815VD40_9BILA</name>
<feature type="compositionally biased region" description="Polar residues" evidence="1">
    <location>
        <begin position="178"/>
        <end position="192"/>
    </location>
</feature>
<evidence type="ECO:0000313" key="7">
    <source>
        <dbReference type="Proteomes" id="UP000663829"/>
    </source>
</evidence>
<keyword evidence="2" id="KW-0472">Membrane</keyword>
<evidence type="ECO:0000313" key="3">
    <source>
        <dbReference type="EMBL" id="CAF1409492.1"/>
    </source>
</evidence>
<keyword evidence="7" id="KW-1185">Reference proteome</keyword>
<proteinExistence type="predicted"/>
<dbReference type="EMBL" id="CAJNOK010026833">
    <property type="protein sequence ID" value="CAF1409492.1"/>
    <property type="molecule type" value="Genomic_DNA"/>
</dbReference>